<accession>A0A542DPE2</accession>
<protein>
    <recommendedName>
        <fullName evidence="4">Excreted virulence factor EspC (Type VII ESX diderm)</fullName>
    </recommendedName>
</protein>
<dbReference type="EMBL" id="VFML01000001">
    <property type="protein sequence ID" value="TQJ04854.1"/>
    <property type="molecule type" value="Genomic_DNA"/>
</dbReference>
<feature type="region of interest" description="Disordered" evidence="1">
    <location>
        <begin position="17"/>
        <end position="44"/>
    </location>
</feature>
<reference evidence="2 3" key="1">
    <citation type="submission" date="2019-06" db="EMBL/GenBank/DDBJ databases">
        <title>Sequencing the genomes of 1000 actinobacteria strains.</title>
        <authorList>
            <person name="Klenk H.-P."/>
        </authorList>
    </citation>
    <scope>NUCLEOTIDE SEQUENCE [LARGE SCALE GENOMIC DNA]</scope>
    <source>
        <strain evidence="2 3">DSM 45679</strain>
    </source>
</reference>
<comment type="caution">
    <text evidence="2">The sequence shown here is derived from an EMBL/GenBank/DDBJ whole genome shotgun (WGS) entry which is preliminary data.</text>
</comment>
<organism evidence="2 3">
    <name type="scientific">Amycolatopsis cihanbeyliensis</name>
    <dbReference type="NCBI Taxonomy" id="1128664"/>
    <lineage>
        <taxon>Bacteria</taxon>
        <taxon>Bacillati</taxon>
        <taxon>Actinomycetota</taxon>
        <taxon>Actinomycetes</taxon>
        <taxon>Pseudonocardiales</taxon>
        <taxon>Pseudonocardiaceae</taxon>
        <taxon>Amycolatopsis</taxon>
    </lineage>
</organism>
<dbReference type="AlphaFoldDB" id="A0A542DPE2"/>
<proteinExistence type="predicted"/>
<evidence type="ECO:0000313" key="2">
    <source>
        <dbReference type="EMBL" id="TQJ04854.1"/>
    </source>
</evidence>
<dbReference type="RefSeq" id="WP_142000479.1">
    <property type="nucleotide sequence ID" value="NZ_VFML01000001.1"/>
</dbReference>
<gene>
    <name evidence="2" type="ORF">FB471_4664</name>
</gene>
<feature type="compositionally biased region" description="Low complexity" evidence="1">
    <location>
        <begin position="34"/>
        <end position="43"/>
    </location>
</feature>
<dbReference type="Proteomes" id="UP000320876">
    <property type="component" value="Unassembled WGS sequence"/>
</dbReference>
<name>A0A542DPE2_AMYCI</name>
<dbReference type="OrthoDB" id="3698033at2"/>
<evidence type="ECO:0008006" key="4">
    <source>
        <dbReference type="Google" id="ProtNLM"/>
    </source>
</evidence>
<sequence length="108" mass="10922">MADIGVTQGELRKAGNALMDAADGGKTGSGDTGGSSDLSGTNSAVSTGGSLDGFAIRGALNTCETQWEDATDSMLAKISLAGDKIVLAADSYDEIEADNAEPFRFLEG</sequence>
<keyword evidence="3" id="KW-1185">Reference proteome</keyword>
<evidence type="ECO:0000313" key="3">
    <source>
        <dbReference type="Proteomes" id="UP000320876"/>
    </source>
</evidence>
<evidence type="ECO:0000256" key="1">
    <source>
        <dbReference type="SAM" id="MobiDB-lite"/>
    </source>
</evidence>